<name>A0A6C0LN36_9ZZZZ</name>
<feature type="domain" description="Exonuclease" evidence="1">
    <location>
        <begin position="2"/>
        <end position="223"/>
    </location>
</feature>
<reference evidence="2" key="1">
    <citation type="journal article" date="2020" name="Nature">
        <title>Giant virus diversity and host interactions through global metagenomics.</title>
        <authorList>
            <person name="Schulz F."/>
            <person name="Roux S."/>
            <person name="Paez-Espino D."/>
            <person name="Jungbluth S."/>
            <person name="Walsh D.A."/>
            <person name="Denef V.J."/>
            <person name="McMahon K.D."/>
            <person name="Konstantinidis K.T."/>
            <person name="Eloe-Fadrosh E.A."/>
            <person name="Kyrpides N.C."/>
            <person name="Woyke T."/>
        </authorList>
    </citation>
    <scope>NUCLEOTIDE SEQUENCE</scope>
    <source>
        <strain evidence="2">GVMAG-M-3300027892-73</strain>
    </source>
</reference>
<sequence length="243" mass="27836">MKLLIFDTETTGLINRKYKPACNNVHLQPHIVQLSYLIIDDNTFEVIKVVDKIIKMPENVNIPPESAKIHGITNTKSKEEGVSIKEVIADLLIDIEKVDMVICHNAEFDLLMLKIEITRMLKNTNVLTVFKKVSPYELDLTTPIENSLDDVINIKRLFCTMKATVDLCAIQRENSRGSYFKYPTLSELHEKMFTVKPKDLHNSLNDILITVRCFFMLEYEIDVVSDPRMYGSSLADDIAKLVN</sequence>
<organism evidence="2">
    <name type="scientific">viral metagenome</name>
    <dbReference type="NCBI Taxonomy" id="1070528"/>
    <lineage>
        <taxon>unclassified sequences</taxon>
        <taxon>metagenomes</taxon>
        <taxon>organismal metagenomes</taxon>
    </lineage>
</organism>
<dbReference type="EMBL" id="MN740524">
    <property type="protein sequence ID" value="QHU31141.1"/>
    <property type="molecule type" value="Genomic_DNA"/>
</dbReference>
<dbReference type="InterPro" id="IPR036397">
    <property type="entry name" value="RNaseH_sf"/>
</dbReference>
<dbReference type="SUPFAM" id="SSF53098">
    <property type="entry name" value="Ribonuclease H-like"/>
    <property type="match status" value="1"/>
</dbReference>
<dbReference type="SMART" id="SM00479">
    <property type="entry name" value="EXOIII"/>
    <property type="match status" value="1"/>
</dbReference>
<dbReference type="Gene3D" id="3.30.420.10">
    <property type="entry name" value="Ribonuclease H-like superfamily/Ribonuclease H"/>
    <property type="match status" value="1"/>
</dbReference>
<dbReference type="Pfam" id="PF00929">
    <property type="entry name" value="RNase_T"/>
    <property type="match status" value="1"/>
</dbReference>
<dbReference type="GO" id="GO:0003676">
    <property type="term" value="F:nucleic acid binding"/>
    <property type="evidence" value="ECO:0007669"/>
    <property type="project" value="InterPro"/>
</dbReference>
<evidence type="ECO:0000313" key="2">
    <source>
        <dbReference type="EMBL" id="QHU31141.1"/>
    </source>
</evidence>
<dbReference type="InterPro" id="IPR013520">
    <property type="entry name" value="Ribonucl_H"/>
</dbReference>
<proteinExistence type="predicted"/>
<protein>
    <recommendedName>
        <fullName evidence="1">Exonuclease domain-containing protein</fullName>
    </recommendedName>
</protein>
<dbReference type="AlphaFoldDB" id="A0A6C0LN36"/>
<dbReference type="CDD" id="cd06127">
    <property type="entry name" value="DEDDh"/>
    <property type="match status" value="1"/>
</dbReference>
<accession>A0A6C0LN36</accession>
<dbReference type="InterPro" id="IPR012337">
    <property type="entry name" value="RNaseH-like_sf"/>
</dbReference>
<evidence type="ECO:0000259" key="1">
    <source>
        <dbReference type="SMART" id="SM00479"/>
    </source>
</evidence>